<feature type="domain" description="TonB-dependent receptor plug" evidence="13">
    <location>
        <begin position="123"/>
        <end position="222"/>
    </location>
</feature>
<keyword evidence="6 11" id="KW-0798">TonB box</keyword>
<dbReference type="SUPFAM" id="SSF56935">
    <property type="entry name" value="Porins"/>
    <property type="match status" value="1"/>
</dbReference>
<comment type="similarity">
    <text evidence="10 11">Belongs to the TonB-dependent receptor family.</text>
</comment>
<keyword evidence="15" id="KW-1185">Reference proteome</keyword>
<dbReference type="GO" id="GO:0044718">
    <property type="term" value="P:siderophore transmembrane transport"/>
    <property type="evidence" value="ECO:0007669"/>
    <property type="project" value="TreeGrafter"/>
</dbReference>
<dbReference type="Gene3D" id="2.60.40.1120">
    <property type="entry name" value="Carboxypeptidase-like, regulatory domain"/>
    <property type="match status" value="1"/>
</dbReference>
<evidence type="ECO:0000256" key="4">
    <source>
        <dbReference type="ARBA" id="ARBA00022692"/>
    </source>
</evidence>
<dbReference type="InterPro" id="IPR008969">
    <property type="entry name" value="CarboxyPept-like_regulatory"/>
</dbReference>
<comment type="caution">
    <text evidence="14">The sequence shown here is derived from an EMBL/GenBank/DDBJ whole genome shotgun (WGS) entry which is preliminary data.</text>
</comment>
<dbReference type="AlphaFoldDB" id="A0A1E5TC09"/>
<comment type="subcellular location">
    <subcellularLocation>
        <location evidence="1 10">Cell outer membrane</location>
        <topology evidence="1 10">Multi-pass membrane protein</topology>
    </subcellularLocation>
</comment>
<dbReference type="STRING" id="1849968.A8C32_01085"/>
<dbReference type="InterPro" id="IPR037066">
    <property type="entry name" value="Plug_dom_sf"/>
</dbReference>
<evidence type="ECO:0000256" key="5">
    <source>
        <dbReference type="ARBA" id="ARBA00022729"/>
    </source>
</evidence>
<dbReference type="PANTHER" id="PTHR30069">
    <property type="entry name" value="TONB-DEPENDENT OUTER MEMBRANE RECEPTOR"/>
    <property type="match status" value="1"/>
</dbReference>
<evidence type="ECO:0000259" key="13">
    <source>
        <dbReference type="Pfam" id="PF07715"/>
    </source>
</evidence>
<protein>
    <submittedName>
        <fullName evidence="14">TonB-dependent receptor</fullName>
    </submittedName>
</protein>
<proteinExistence type="inferred from homology"/>
<accession>A0A1E5TC09</accession>
<dbReference type="InterPro" id="IPR039426">
    <property type="entry name" value="TonB-dep_rcpt-like"/>
</dbReference>
<organism evidence="14 15">
    <name type="scientific">Flavivirga aquatica</name>
    <dbReference type="NCBI Taxonomy" id="1849968"/>
    <lineage>
        <taxon>Bacteria</taxon>
        <taxon>Pseudomonadati</taxon>
        <taxon>Bacteroidota</taxon>
        <taxon>Flavobacteriia</taxon>
        <taxon>Flavobacteriales</taxon>
        <taxon>Flavobacteriaceae</taxon>
        <taxon>Flavivirga</taxon>
    </lineage>
</organism>
<dbReference type="Proteomes" id="UP000095713">
    <property type="component" value="Unassembled WGS sequence"/>
</dbReference>
<keyword evidence="9 10" id="KW-0998">Cell outer membrane</keyword>
<dbReference type="PANTHER" id="PTHR30069:SF29">
    <property type="entry name" value="HEMOGLOBIN AND HEMOGLOBIN-HAPTOGLOBIN-BINDING PROTEIN 1-RELATED"/>
    <property type="match status" value="1"/>
</dbReference>
<dbReference type="Gene3D" id="2.40.170.20">
    <property type="entry name" value="TonB-dependent receptor, beta-barrel domain"/>
    <property type="match status" value="1"/>
</dbReference>
<gene>
    <name evidence="14" type="ORF">A8C32_01085</name>
</gene>
<keyword evidence="7 10" id="KW-0472">Membrane</keyword>
<dbReference type="GO" id="GO:0009279">
    <property type="term" value="C:cell outer membrane"/>
    <property type="evidence" value="ECO:0007669"/>
    <property type="project" value="UniProtKB-SubCell"/>
</dbReference>
<dbReference type="InterPro" id="IPR000531">
    <property type="entry name" value="Beta-barrel_TonB"/>
</dbReference>
<dbReference type="PROSITE" id="PS52016">
    <property type="entry name" value="TONB_DEPENDENT_REC_3"/>
    <property type="match status" value="1"/>
</dbReference>
<evidence type="ECO:0000256" key="3">
    <source>
        <dbReference type="ARBA" id="ARBA00022452"/>
    </source>
</evidence>
<dbReference type="RefSeq" id="WP_069829579.1">
    <property type="nucleotide sequence ID" value="NZ_MDJD01000028.1"/>
</dbReference>
<keyword evidence="8 14" id="KW-0675">Receptor</keyword>
<dbReference type="InterPro" id="IPR012910">
    <property type="entry name" value="Plug_dom"/>
</dbReference>
<feature type="domain" description="TonB-dependent receptor-like beta-barrel" evidence="12">
    <location>
        <begin position="242"/>
        <end position="769"/>
    </location>
</feature>
<reference evidence="14 15" key="1">
    <citation type="submission" date="2016-05" db="EMBL/GenBank/DDBJ databases">
        <title>Draft Genome Sequence of Algibacter sp. Strain SK-16 Isolated from the Surface Water of Aburatsubo Inlet.</title>
        <authorList>
            <person name="Wong S.-K."/>
            <person name="Yoshizawa S."/>
            <person name="Nakajima Y."/>
            <person name="Ogura Y."/>
            <person name="Tetsuya H."/>
            <person name="Hamasaki K."/>
        </authorList>
    </citation>
    <scope>NUCLEOTIDE SEQUENCE [LARGE SCALE GENOMIC DNA]</scope>
    <source>
        <strain evidence="14 15">SK-16</strain>
    </source>
</reference>
<evidence type="ECO:0000256" key="8">
    <source>
        <dbReference type="ARBA" id="ARBA00023170"/>
    </source>
</evidence>
<evidence type="ECO:0000256" key="6">
    <source>
        <dbReference type="ARBA" id="ARBA00023077"/>
    </source>
</evidence>
<dbReference type="GO" id="GO:0015344">
    <property type="term" value="F:siderophore uptake transmembrane transporter activity"/>
    <property type="evidence" value="ECO:0007669"/>
    <property type="project" value="TreeGrafter"/>
</dbReference>
<name>A0A1E5TC09_9FLAO</name>
<evidence type="ECO:0000256" key="10">
    <source>
        <dbReference type="PROSITE-ProRule" id="PRU01360"/>
    </source>
</evidence>
<sequence>MKHYLILVMVSCIINFTHSQNCEQNLFGSIQDFHDGTPIIGATVYIKTLNKYTTSDINGKFTIKNLCNGNLVLIVSHLACETQHVKIQIKGDTHYEINLEHHTEELNEVKIDGSATRKLTKTSQETLLKNDVIERYSASNLGDVLKQVSGVSSINTGNSIVKPVINGLHSSRVITNVNGVRLQDQEWGIEHAPSIDLNMAGSISVIKGSNALAYGGDAIGGVIVLNPSNISIKDSLYGKTIINGQTNGRGYNLTSSLTKTWQKGWYINSQGTLKRSGDFKTTNYNLTNTGLNSKGVSLNTGYKTFEQGFNVYYSYLNNEIGILRTSHIGNIDDLVNAINTRQPLVIENFSYRINAPRQEITHKIIKTEFYKRFKKFGKLKLHYDFQKNQRFEYDIRRGSDRDLPAIDLTLKTHTLKSNLKMDSNINSIYNLGVNLSFQNNFANPDTGIRRLIPDFDKFDFGVFAISNFKLNDKINLDLGLRYDFNKIDAKKFYIATRWEERGYNVDFSNLIIDDLGTQLLTNPVFKYHNISASAGISHQFNDNNSVIINYGLSNRAPNPSELFSDGLHQSTARLELGDLRLEQETSNRFSATYQFKNNGLSVNLEGFANHISDYIFIKPTGTELTIRGAFPVWGYSKTDALLFGLDITANYTLNENWFLSNKSAFIKGRNLDKKEALIDIPSFKTVNSLRYYNKKWLNFNTELQSELVLRQNDFPNNNFETFIPSTQNFVLVDISSPPSAYHLMHFESDITLKLSKKTNLNIGLNITNIFNSSYREYLNRLRYFADDLGRNFMLQLKLNY</sequence>
<evidence type="ECO:0000313" key="15">
    <source>
        <dbReference type="Proteomes" id="UP000095713"/>
    </source>
</evidence>
<keyword evidence="2 10" id="KW-0813">Transport</keyword>
<evidence type="ECO:0000256" key="7">
    <source>
        <dbReference type="ARBA" id="ARBA00023136"/>
    </source>
</evidence>
<keyword evidence="4 10" id="KW-0812">Transmembrane</keyword>
<dbReference type="InterPro" id="IPR036942">
    <property type="entry name" value="Beta-barrel_TonB_sf"/>
</dbReference>
<dbReference type="Gene3D" id="2.170.130.10">
    <property type="entry name" value="TonB-dependent receptor, plug domain"/>
    <property type="match status" value="1"/>
</dbReference>
<dbReference type="Pfam" id="PF13715">
    <property type="entry name" value="CarbopepD_reg_2"/>
    <property type="match status" value="1"/>
</dbReference>
<evidence type="ECO:0000256" key="9">
    <source>
        <dbReference type="ARBA" id="ARBA00023237"/>
    </source>
</evidence>
<evidence type="ECO:0000256" key="2">
    <source>
        <dbReference type="ARBA" id="ARBA00022448"/>
    </source>
</evidence>
<dbReference type="EMBL" id="MDJD01000028">
    <property type="protein sequence ID" value="OEK08898.1"/>
    <property type="molecule type" value="Genomic_DNA"/>
</dbReference>
<dbReference type="Pfam" id="PF07715">
    <property type="entry name" value="Plug"/>
    <property type="match status" value="1"/>
</dbReference>
<keyword evidence="5" id="KW-0732">Signal</keyword>
<evidence type="ECO:0000259" key="12">
    <source>
        <dbReference type="Pfam" id="PF00593"/>
    </source>
</evidence>
<dbReference type="Pfam" id="PF00593">
    <property type="entry name" value="TonB_dep_Rec_b-barrel"/>
    <property type="match status" value="1"/>
</dbReference>
<evidence type="ECO:0000256" key="11">
    <source>
        <dbReference type="RuleBase" id="RU003357"/>
    </source>
</evidence>
<keyword evidence="3 10" id="KW-1134">Transmembrane beta strand</keyword>
<dbReference type="OrthoDB" id="9795928at2"/>
<evidence type="ECO:0000256" key="1">
    <source>
        <dbReference type="ARBA" id="ARBA00004571"/>
    </source>
</evidence>
<evidence type="ECO:0000313" key="14">
    <source>
        <dbReference type="EMBL" id="OEK08898.1"/>
    </source>
</evidence>
<dbReference type="SUPFAM" id="SSF49464">
    <property type="entry name" value="Carboxypeptidase regulatory domain-like"/>
    <property type="match status" value="1"/>
</dbReference>